<evidence type="ECO:0000313" key="3">
    <source>
        <dbReference type="EMBL" id="MFF9885581.1"/>
    </source>
</evidence>
<name>A0ABW6Z4F2_9ACTN</name>
<dbReference type="RefSeq" id="WP_342450969.1">
    <property type="nucleotide sequence ID" value="NZ_JBFACJ010000039.1"/>
</dbReference>
<dbReference type="EMBL" id="JBICBM010000014">
    <property type="protein sequence ID" value="MFF9885581.1"/>
    <property type="molecule type" value="Genomic_DNA"/>
</dbReference>
<feature type="region of interest" description="Disordered" evidence="1">
    <location>
        <begin position="87"/>
        <end position="222"/>
    </location>
</feature>
<protein>
    <submittedName>
        <fullName evidence="3">Amidohydrolase family protein</fullName>
    </submittedName>
</protein>
<feature type="compositionally biased region" description="Basic residues" evidence="1">
    <location>
        <begin position="124"/>
        <end position="135"/>
    </location>
</feature>
<evidence type="ECO:0000313" key="4">
    <source>
        <dbReference type="Proteomes" id="UP001603418"/>
    </source>
</evidence>
<organism evidence="3 4">
    <name type="scientific">Streptomyces eurythermus</name>
    <dbReference type="NCBI Taxonomy" id="42237"/>
    <lineage>
        <taxon>Bacteria</taxon>
        <taxon>Bacillati</taxon>
        <taxon>Actinomycetota</taxon>
        <taxon>Actinomycetes</taxon>
        <taxon>Kitasatosporales</taxon>
        <taxon>Streptomycetaceae</taxon>
        <taxon>Streptomyces</taxon>
    </lineage>
</organism>
<dbReference type="InterPro" id="IPR013108">
    <property type="entry name" value="Amidohydro_3"/>
</dbReference>
<evidence type="ECO:0000259" key="2">
    <source>
        <dbReference type="Pfam" id="PF07969"/>
    </source>
</evidence>
<feature type="domain" description="Amidohydrolase 3" evidence="2">
    <location>
        <begin position="7"/>
        <end position="90"/>
    </location>
</feature>
<comment type="caution">
    <text evidence="3">The sequence shown here is derived from an EMBL/GenBank/DDBJ whole genome shotgun (WGS) entry which is preliminary data.</text>
</comment>
<dbReference type="Pfam" id="PF07969">
    <property type="entry name" value="Amidohydro_3"/>
    <property type="match status" value="1"/>
</dbReference>
<evidence type="ECO:0000256" key="1">
    <source>
        <dbReference type="SAM" id="MobiDB-lite"/>
    </source>
</evidence>
<accession>A0ABW6Z4F2</accession>
<sequence length="222" mass="23879">MSVQNRLPLQDEVFVRRYGIGAAAGAPPIRPVLGRRGLKVEAGTNATRVSAYTPWVAPHWLVTGRTAGDPTIRPPHNRVDRETALEMLTTPVPRPPVSRTARTSRAPGSSATSPCCRRTSSRCPTRRSRTSKPSRRSSAAASSTVCRSTKASMRPCPRSPRSGARWRTSVEPGRAGSRVQGRPPGRTAGRGRRRVRTAPAVAGPPRPGSGERQPGPRICFSP</sequence>
<reference evidence="3 4" key="1">
    <citation type="submission" date="2024-10" db="EMBL/GenBank/DDBJ databases">
        <title>The Natural Products Discovery Center: Release of the First 8490 Sequenced Strains for Exploring Actinobacteria Biosynthetic Diversity.</title>
        <authorList>
            <person name="Kalkreuter E."/>
            <person name="Kautsar S.A."/>
            <person name="Yang D."/>
            <person name="Bader C.D."/>
            <person name="Teijaro C.N."/>
            <person name="Fluegel L."/>
            <person name="Davis C.M."/>
            <person name="Simpson J.R."/>
            <person name="Lauterbach L."/>
            <person name="Steele A.D."/>
            <person name="Gui C."/>
            <person name="Meng S."/>
            <person name="Li G."/>
            <person name="Viehrig K."/>
            <person name="Ye F."/>
            <person name="Su P."/>
            <person name="Kiefer A.F."/>
            <person name="Nichols A."/>
            <person name="Cepeda A.J."/>
            <person name="Yan W."/>
            <person name="Fan B."/>
            <person name="Jiang Y."/>
            <person name="Adhikari A."/>
            <person name="Zheng C.-J."/>
            <person name="Schuster L."/>
            <person name="Cowan T.M."/>
            <person name="Smanski M.J."/>
            <person name="Chevrette M.G."/>
            <person name="De Carvalho L.P.S."/>
            <person name="Shen B."/>
        </authorList>
    </citation>
    <scope>NUCLEOTIDE SEQUENCE [LARGE SCALE GENOMIC DNA]</scope>
    <source>
        <strain evidence="3 4">NPDC013366</strain>
    </source>
</reference>
<keyword evidence="4" id="KW-1185">Reference proteome</keyword>
<feature type="compositionally biased region" description="Low complexity" evidence="1">
    <location>
        <begin position="97"/>
        <end position="123"/>
    </location>
</feature>
<gene>
    <name evidence="3" type="ORF">ACF1HC_28915</name>
</gene>
<proteinExistence type="predicted"/>
<dbReference type="Proteomes" id="UP001603418">
    <property type="component" value="Unassembled WGS sequence"/>
</dbReference>
<feature type="compositionally biased region" description="Low complexity" evidence="1">
    <location>
        <begin position="136"/>
        <end position="149"/>
    </location>
</feature>